<feature type="transmembrane region" description="Helical" evidence="8">
    <location>
        <begin position="59"/>
        <end position="77"/>
    </location>
</feature>
<dbReference type="EMBL" id="JANTOO010000010">
    <property type="protein sequence ID" value="MCS1396452.1"/>
    <property type="molecule type" value="Genomic_DNA"/>
</dbReference>
<evidence type="ECO:0000313" key="9">
    <source>
        <dbReference type="EMBL" id="MCS1396452.1"/>
    </source>
</evidence>
<keyword evidence="10" id="KW-1185">Reference proteome</keyword>
<dbReference type="Proteomes" id="UP001525021">
    <property type="component" value="Unassembled WGS sequence"/>
</dbReference>
<evidence type="ECO:0000256" key="4">
    <source>
        <dbReference type="ARBA" id="ARBA00022544"/>
    </source>
</evidence>
<feature type="transmembrane region" description="Helical" evidence="8">
    <location>
        <begin position="348"/>
        <end position="367"/>
    </location>
</feature>
<dbReference type="RefSeq" id="WP_012294232.1">
    <property type="nucleotide sequence ID" value="NZ_JANTOO010000010.1"/>
</dbReference>
<evidence type="ECO:0000256" key="2">
    <source>
        <dbReference type="ARBA" id="ARBA00007998"/>
    </source>
</evidence>
<keyword evidence="3" id="KW-0813">Transport</keyword>
<comment type="subcellular location">
    <subcellularLocation>
        <location evidence="1">Membrane</location>
        <topology evidence="1">Multi-pass membrane protein</topology>
    </subcellularLocation>
</comment>
<feature type="transmembrane region" description="Helical" evidence="8">
    <location>
        <begin position="379"/>
        <end position="399"/>
    </location>
</feature>
<evidence type="ECO:0000256" key="6">
    <source>
        <dbReference type="ARBA" id="ARBA00022989"/>
    </source>
</evidence>
<dbReference type="PANTHER" id="PTHR34975">
    <property type="entry name" value="SPORE GERMINATION PROTEIN A2"/>
    <property type="match status" value="1"/>
</dbReference>
<keyword evidence="7 8" id="KW-0472">Membrane</keyword>
<evidence type="ECO:0000256" key="5">
    <source>
        <dbReference type="ARBA" id="ARBA00022692"/>
    </source>
</evidence>
<keyword evidence="4" id="KW-0309">Germination</keyword>
<keyword evidence="6 8" id="KW-1133">Transmembrane helix</keyword>
<accession>A0ABT2DNK4</accession>
<protein>
    <submittedName>
        <fullName evidence="9">Spore germination protein</fullName>
    </submittedName>
</protein>
<name>A0ABT2DNK4_9BACI</name>
<evidence type="ECO:0000256" key="1">
    <source>
        <dbReference type="ARBA" id="ARBA00004141"/>
    </source>
</evidence>
<gene>
    <name evidence="9" type="ORF">NXZ79_10475</name>
</gene>
<dbReference type="InterPro" id="IPR004761">
    <property type="entry name" value="Spore_GerAB"/>
</dbReference>
<reference evidence="9 10" key="1">
    <citation type="submission" date="2022-08" db="EMBL/GenBank/DDBJ databases">
        <title>Lysinibacillus sequencing.</title>
        <authorList>
            <person name="Dunlap C."/>
        </authorList>
    </citation>
    <scope>NUCLEOTIDE SEQUENCE [LARGE SCALE GENOMIC DNA]</scope>
    <source>
        <strain evidence="9 10">PB211</strain>
    </source>
</reference>
<feature type="transmembrane region" description="Helical" evidence="8">
    <location>
        <begin position="162"/>
        <end position="182"/>
    </location>
</feature>
<evidence type="ECO:0000313" key="10">
    <source>
        <dbReference type="Proteomes" id="UP001525021"/>
    </source>
</evidence>
<feature type="transmembrane region" description="Helical" evidence="8">
    <location>
        <begin position="89"/>
        <end position="109"/>
    </location>
</feature>
<feature type="transmembrane region" description="Helical" evidence="8">
    <location>
        <begin position="267"/>
        <end position="286"/>
    </location>
</feature>
<comment type="caution">
    <text evidence="9">The sequence shown here is derived from an EMBL/GenBank/DDBJ whole genome shotgun (WGS) entry which is preliminary data.</text>
</comment>
<dbReference type="Gene3D" id="1.20.1740.10">
    <property type="entry name" value="Amino acid/polyamine transporter I"/>
    <property type="match status" value="1"/>
</dbReference>
<evidence type="ECO:0000256" key="8">
    <source>
        <dbReference type="SAM" id="Phobius"/>
    </source>
</evidence>
<dbReference type="Pfam" id="PF03845">
    <property type="entry name" value="Spore_permease"/>
    <property type="match status" value="1"/>
</dbReference>
<comment type="similarity">
    <text evidence="2">Belongs to the amino acid-polyamine-organocation (APC) superfamily. Spore germination protein (SGP) (TC 2.A.3.9) family.</text>
</comment>
<dbReference type="NCBIfam" id="TIGR00912">
    <property type="entry name" value="2A0309"/>
    <property type="match status" value="1"/>
</dbReference>
<organism evidence="9 10">
    <name type="scientific">Lysinibacillus pinottii</name>
    <dbReference type="NCBI Taxonomy" id="2973932"/>
    <lineage>
        <taxon>Bacteria</taxon>
        <taxon>Bacillati</taxon>
        <taxon>Bacillota</taxon>
        <taxon>Bacilli</taxon>
        <taxon>Bacillales</taxon>
        <taxon>Bacillaceae</taxon>
        <taxon>Lysinibacillus</taxon>
    </lineage>
</organism>
<keyword evidence="5 8" id="KW-0812">Transmembrane</keyword>
<sequence length="408" mass="47104">MKVNLHIAFIRISIQILYKIYSKKSKHSLLKMITIVDYKPKMGELRLCANNNSNILNRYHVIILGQNIMMGTSILTLPQNLSSMGYSQALMPLLFGIIASVNLWQIIWLCSKFPNDNLFRINEILLGKSFGKIINLFLIIQFIVFSAGIISDYMHLIQSSALQEQTITLPVICFLLILVYIVNGGIKSIARFSIFSFFLSIALFYFLHWAIEKGNISHLFPLFNFNTKEFLTAFKEGYLSILGYELIMFYFPYIINQKKAFRDSLIGIWISILLFFFTTAISIMYYSEWQLKNVEFSVLNLFKAGELSFVERIDIIGITMWVFLILSTVGAYVWCAKKGLDSLLVKRSKYKLIYIAVIIFCLIKLPLSKEIQTKLIMASNYIGYIVILWPVFLGIIFLLRRNHIPHGS</sequence>
<dbReference type="PANTHER" id="PTHR34975:SF2">
    <property type="entry name" value="SPORE GERMINATION PROTEIN A2"/>
    <property type="match status" value="1"/>
</dbReference>
<evidence type="ECO:0000256" key="7">
    <source>
        <dbReference type="ARBA" id="ARBA00023136"/>
    </source>
</evidence>
<proteinExistence type="inferred from homology"/>
<feature type="transmembrane region" description="Helical" evidence="8">
    <location>
        <begin position="315"/>
        <end position="336"/>
    </location>
</feature>
<feature type="transmembrane region" description="Helical" evidence="8">
    <location>
        <begin position="237"/>
        <end position="255"/>
    </location>
</feature>
<feature type="transmembrane region" description="Helical" evidence="8">
    <location>
        <begin position="130"/>
        <end position="150"/>
    </location>
</feature>
<feature type="transmembrane region" description="Helical" evidence="8">
    <location>
        <begin position="189"/>
        <end position="211"/>
    </location>
</feature>
<evidence type="ECO:0000256" key="3">
    <source>
        <dbReference type="ARBA" id="ARBA00022448"/>
    </source>
</evidence>